<dbReference type="InterPro" id="IPR039420">
    <property type="entry name" value="WalR-like"/>
</dbReference>
<protein>
    <submittedName>
        <fullName evidence="12">DNA-binding response OmpR family regulator</fullName>
    </submittedName>
</protein>
<keyword evidence="6 9" id="KW-0238">DNA-binding</keyword>
<evidence type="ECO:0000256" key="6">
    <source>
        <dbReference type="ARBA" id="ARBA00023125"/>
    </source>
</evidence>
<dbReference type="InterPro" id="IPR016032">
    <property type="entry name" value="Sig_transdc_resp-reg_C-effctor"/>
</dbReference>
<evidence type="ECO:0000259" key="10">
    <source>
        <dbReference type="PROSITE" id="PS50110"/>
    </source>
</evidence>
<dbReference type="Pfam" id="PF00072">
    <property type="entry name" value="Response_reg"/>
    <property type="match status" value="1"/>
</dbReference>
<dbReference type="Pfam" id="PF00486">
    <property type="entry name" value="Trans_reg_C"/>
    <property type="match status" value="1"/>
</dbReference>
<dbReference type="PROSITE" id="PS51755">
    <property type="entry name" value="OMPR_PHOB"/>
    <property type="match status" value="1"/>
</dbReference>
<dbReference type="InterPro" id="IPR036388">
    <property type="entry name" value="WH-like_DNA-bd_sf"/>
</dbReference>
<evidence type="ECO:0000256" key="8">
    <source>
        <dbReference type="PROSITE-ProRule" id="PRU00169"/>
    </source>
</evidence>
<evidence type="ECO:0000256" key="1">
    <source>
        <dbReference type="ARBA" id="ARBA00004496"/>
    </source>
</evidence>
<dbReference type="Gene3D" id="1.10.10.10">
    <property type="entry name" value="Winged helix-like DNA-binding domain superfamily/Winged helix DNA-binding domain"/>
    <property type="match status" value="1"/>
</dbReference>
<dbReference type="SUPFAM" id="SSF52172">
    <property type="entry name" value="CheY-like"/>
    <property type="match status" value="1"/>
</dbReference>
<evidence type="ECO:0000256" key="2">
    <source>
        <dbReference type="ARBA" id="ARBA00022490"/>
    </source>
</evidence>
<dbReference type="FunFam" id="3.40.50.2300:FF:000001">
    <property type="entry name" value="DNA-binding response regulator PhoB"/>
    <property type="match status" value="1"/>
</dbReference>
<dbReference type="EMBL" id="QJKB01000002">
    <property type="protein sequence ID" value="PXX45191.1"/>
    <property type="molecule type" value="Genomic_DNA"/>
</dbReference>
<dbReference type="Gene3D" id="3.40.50.2300">
    <property type="match status" value="1"/>
</dbReference>
<dbReference type="FunFam" id="1.10.10.10:FF:000099">
    <property type="entry name" value="Two-component system response regulator TorR"/>
    <property type="match status" value="1"/>
</dbReference>
<evidence type="ECO:0000313" key="12">
    <source>
        <dbReference type="EMBL" id="PXX45191.1"/>
    </source>
</evidence>
<dbReference type="SMART" id="SM00862">
    <property type="entry name" value="Trans_reg_C"/>
    <property type="match status" value="1"/>
</dbReference>
<dbReference type="GO" id="GO:0000156">
    <property type="term" value="F:phosphorelay response regulator activity"/>
    <property type="evidence" value="ECO:0007669"/>
    <property type="project" value="TreeGrafter"/>
</dbReference>
<keyword evidence="3 8" id="KW-0597">Phosphoprotein</keyword>
<keyword evidence="13" id="KW-1185">Reference proteome</keyword>
<keyword evidence="2" id="KW-0963">Cytoplasm</keyword>
<dbReference type="AlphaFoldDB" id="A0A318JMI4"/>
<feature type="DNA-binding region" description="OmpR/PhoB-type" evidence="9">
    <location>
        <begin position="131"/>
        <end position="231"/>
    </location>
</feature>
<sequence>MTRKILIVDDDQKTRVLLKTYLEKNQYEVILSHNGESFVAEFNSQMNQLSLVILDVMLPDTDGFALCKVVRQKSNIPIIMLTASSDDTDRIVGLELGADDYIAKPYNPRELLARIKAILRRTAIADVAAAPRYYRFLGFTLDLTERKVTDNTGELVALTGLDYQLLKYFVEHPGDVLDRNVLSEETRGRDAGPLDRSLDVQISRLRLLLKDDSKQPTLIKTVRGAGYVFSADVSVVSA</sequence>
<feature type="domain" description="OmpR/PhoB-type" evidence="11">
    <location>
        <begin position="131"/>
        <end position="231"/>
    </location>
</feature>
<comment type="subcellular location">
    <subcellularLocation>
        <location evidence="1">Cytoplasm</location>
    </subcellularLocation>
</comment>
<dbReference type="GO" id="GO:0006355">
    <property type="term" value="P:regulation of DNA-templated transcription"/>
    <property type="evidence" value="ECO:0007669"/>
    <property type="project" value="InterPro"/>
</dbReference>
<dbReference type="GO" id="GO:0032993">
    <property type="term" value="C:protein-DNA complex"/>
    <property type="evidence" value="ECO:0007669"/>
    <property type="project" value="TreeGrafter"/>
</dbReference>
<dbReference type="Gene3D" id="6.10.250.690">
    <property type="match status" value="1"/>
</dbReference>
<accession>A0A318JMI4</accession>
<organism evidence="12 13">
    <name type="scientific">Undibacterium pigrum</name>
    <dbReference type="NCBI Taxonomy" id="401470"/>
    <lineage>
        <taxon>Bacteria</taxon>
        <taxon>Pseudomonadati</taxon>
        <taxon>Pseudomonadota</taxon>
        <taxon>Betaproteobacteria</taxon>
        <taxon>Burkholderiales</taxon>
        <taxon>Oxalobacteraceae</taxon>
        <taxon>Undibacterium</taxon>
    </lineage>
</organism>
<dbReference type="CDD" id="cd00383">
    <property type="entry name" value="trans_reg_C"/>
    <property type="match status" value="1"/>
</dbReference>
<dbReference type="OrthoDB" id="165980at2"/>
<evidence type="ECO:0000256" key="3">
    <source>
        <dbReference type="ARBA" id="ARBA00022553"/>
    </source>
</evidence>
<keyword evidence="7" id="KW-0804">Transcription</keyword>
<gene>
    <name evidence="12" type="ORF">DFR42_102419</name>
</gene>
<feature type="domain" description="Response regulatory" evidence="10">
    <location>
        <begin position="4"/>
        <end position="119"/>
    </location>
</feature>
<comment type="caution">
    <text evidence="12">The sequence shown here is derived from an EMBL/GenBank/DDBJ whole genome shotgun (WGS) entry which is preliminary data.</text>
</comment>
<reference evidence="12 13" key="1">
    <citation type="submission" date="2018-05" db="EMBL/GenBank/DDBJ databases">
        <title>Genomic Encyclopedia of Type Strains, Phase IV (KMG-IV): sequencing the most valuable type-strain genomes for metagenomic binning, comparative biology and taxonomic classification.</title>
        <authorList>
            <person name="Goeker M."/>
        </authorList>
    </citation>
    <scope>NUCLEOTIDE SEQUENCE [LARGE SCALE GENOMIC DNA]</scope>
    <source>
        <strain evidence="12 13">DSM 19792</strain>
    </source>
</reference>
<dbReference type="PANTHER" id="PTHR48111">
    <property type="entry name" value="REGULATOR OF RPOS"/>
    <property type="match status" value="1"/>
</dbReference>
<feature type="modified residue" description="4-aspartylphosphate" evidence="8">
    <location>
        <position position="55"/>
    </location>
</feature>
<dbReference type="Proteomes" id="UP000247792">
    <property type="component" value="Unassembled WGS sequence"/>
</dbReference>
<evidence type="ECO:0000256" key="7">
    <source>
        <dbReference type="ARBA" id="ARBA00023163"/>
    </source>
</evidence>
<dbReference type="GO" id="GO:0005829">
    <property type="term" value="C:cytosol"/>
    <property type="evidence" value="ECO:0007669"/>
    <property type="project" value="TreeGrafter"/>
</dbReference>
<keyword evidence="5" id="KW-0805">Transcription regulation</keyword>
<dbReference type="SMART" id="SM00448">
    <property type="entry name" value="REC"/>
    <property type="match status" value="1"/>
</dbReference>
<dbReference type="InterPro" id="IPR011006">
    <property type="entry name" value="CheY-like_superfamily"/>
</dbReference>
<evidence type="ECO:0000256" key="9">
    <source>
        <dbReference type="PROSITE-ProRule" id="PRU01091"/>
    </source>
</evidence>
<evidence type="ECO:0000256" key="4">
    <source>
        <dbReference type="ARBA" id="ARBA00023012"/>
    </source>
</evidence>
<name>A0A318JMI4_9BURK</name>
<dbReference type="PROSITE" id="PS50110">
    <property type="entry name" value="RESPONSE_REGULATORY"/>
    <property type="match status" value="1"/>
</dbReference>
<dbReference type="SUPFAM" id="SSF46894">
    <property type="entry name" value="C-terminal effector domain of the bipartite response regulators"/>
    <property type="match status" value="1"/>
</dbReference>
<keyword evidence="4" id="KW-0902">Two-component regulatory system</keyword>
<dbReference type="InterPro" id="IPR001867">
    <property type="entry name" value="OmpR/PhoB-type_DNA-bd"/>
</dbReference>
<dbReference type="InterPro" id="IPR001789">
    <property type="entry name" value="Sig_transdc_resp-reg_receiver"/>
</dbReference>
<dbReference type="GO" id="GO:0000976">
    <property type="term" value="F:transcription cis-regulatory region binding"/>
    <property type="evidence" value="ECO:0007669"/>
    <property type="project" value="TreeGrafter"/>
</dbReference>
<dbReference type="PANTHER" id="PTHR48111:SF4">
    <property type="entry name" value="DNA-BINDING DUAL TRANSCRIPTIONAL REGULATOR OMPR"/>
    <property type="match status" value="1"/>
</dbReference>
<proteinExistence type="predicted"/>
<evidence type="ECO:0000259" key="11">
    <source>
        <dbReference type="PROSITE" id="PS51755"/>
    </source>
</evidence>
<dbReference type="RefSeq" id="WP_110254649.1">
    <property type="nucleotide sequence ID" value="NZ_QJKB01000002.1"/>
</dbReference>
<evidence type="ECO:0000256" key="5">
    <source>
        <dbReference type="ARBA" id="ARBA00023015"/>
    </source>
</evidence>
<evidence type="ECO:0000313" key="13">
    <source>
        <dbReference type="Proteomes" id="UP000247792"/>
    </source>
</evidence>